<evidence type="ECO:0000256" key="13">
    <source>
        <dbReference type="RuleBase" id="RU362092"/>
    </source>
</evidence>
<keyword evidence="7 12" id="KW-0863">Zinc-finger</keyword>
<feature type="region of interest" description="Disordered" evidence="14">
    <location>
        <begin position="368"/>
        <end position="412"/>
    </location>
</feature>
<feature type="region of interest" description="Disordered" evidence="14">
    <location>
        <begin position="1179"/>
        <end position="1208"/>
    </location>
</feature>
<evidence type="ECO:0000256" key="10">
    <source>
        <dbReference type="ARBA" id="ARBA00023125"/>
    </source>
</evidence>
<dbReference type="PRINTS" id="PR00417">
    <property type="entry name" value="PRTPISMRASEI"/>
</dbReference>
<dbReference type="PROSITE" id="PS51999">
    <property type="entry name" value="ZF_GRF"/>
    <property type="match status" value="2"/>
</dbReference>
<dbReference type="Pfam" id="PF01751">
    <property type="entry name" value="Toprim"/>
    <property type="match status" value="1"/>
</dbReference>
<name>A0A316VU37_9BASI</name>
<dbReference type="InterPro" id="IPR036875">
    <property type="entry name" value="Znf_CCHC_sf"/>
</dbReference>
<dbReference type="InterPro" id="IPR006171">
    <property type="entry name" value="TOPRIM_dom"/>
</dbReference>
<dbReference type="Gene3D" id="2.70.20.10">
    <property type="entry name" value="Topoisomerase I, domain 3"/>
    <property type="match status" value="1"/>
</dbReference>
<dbReference type="InterPro" id="IPR013825">
    <property type="entry name" value="Topo_IA_cen_sub2"/>
</dbReference>
<feature type="compositionally biased region" description="Polar residues" evidence="14">
    <location>
        <begin position="961"/>
        <end position="973"/>
    </location>
</feature>
<evidence type="ECO:0000259" key="15">
    <source>
        <dbReference type="PROSITE" id="PS50158"/>
    </source>
</evidence>
<evidence type="ECO:0000256" key="11">
    <source>
        <dbReference type="ARBA" id="ARBA00023235"/>
    </source>
</evidence>
<feature type="compositionally biased region" description="Basic residues" evidence="14">
    <location>
        <begin position="560"/>
        <end position="570"/>
    </location>
</feature>
<dbReference type="SUPFAM" id="SSF56712">
    <property type="entry name" value="Prokaryotic type I DNA topoisomerase"/>
    <property type="match status" value="1"/>
</dbReference>
<evidence type="ECO:0000256" key="6">
    <source>
        <dbReference type="ARBA" id="ARBA00022723"/>
    </source>
</evidence>
<dbReference type="InterPro" id="IPR001878">
    <property type="entry name" value="Znf_CCHC"/>
</dbReference>
<dbReference type="InterPro" id="IPR003602">
    <property type="entry name" value="Topo_IA_DNA-bd_dom"/>
</dbReference>
<keyword evidence="6" id="KW-0479">Metal-binding</keyword>
<dbReference type="GO" id="GO:0008270">
    <property type="term" value="F:zinc ion binding"/>
    <property type="evidence" value="ECO:0007669"/>
    <property type="project" value="UniProtKB-KW"/>
</dbReference>
<dbReference type="InterPro" id="IPR010666">
    <property type="entry name" value="Znf_GRF"/>
</dbReference>
<keyword evidence="20" id="KW-1185">Reference proteome</keyword>
<evidence type="ECO:0000256" key="3">
    <source>
        <dbReference type="ARBA" id="ARBA00009446"/>
    </source>
</evidence>
<dbReference type="RefSeq" id="XP_025367894.1">
    <property type="nucleotide sequence ID" value="XM_025515525.1"/>
</dbReference>
<dbReference type="Gene3D" id="3.40.50.140">
    <property type="match status" value="1"/>
</dbReference>
<dbReference type="GO" id="GO:0006310">
    <property type="term" value="P:DNA recombination"/>
    <property type="evidence" value="ECO:0007669"/>
    <property type="project" value="TreeGrafter"/>
</dbReference>
<keyword evidence="5" id="KW-0507">mRNA processing</keyword>
<dbReference type="Pfam" id="PF06839">
    <property type="entry name" value="Zn_ribbon_GRF"/>
    <property type="match status" value="2"/>
</dbReference>
<feature type="region of interest" description="Disordered" evidence="14">
    <location>
        <begin position="703"/>
        <end position="828"/>
    </location>
</feature>
<feature type="compositionally biased region" description="Polar residues" evidence="14">
    <location>
        <begin position="625"/>
        <end position="638"/>
    </location>
</feature>
<dbReference type="PANTHER" id="PTHR11390:SF21">
    <property type="entry name" value="DNA TOPOISOMERASE 3-ALPHA"/>
    <property type="match status" value="1"/>
</dbReference>
<dbReference type="SMART" id="SM00437">
    <property type="entry name" value="TOP1Ac"/>
    <property type="match status" value="1"/>
</dbReference>
<comment type="catalytic activity">
    <reaction evidence="1 13">
        <text>ATP-independent breakage of single-stranded DNA, followed by passage and rejoining.</text>
        <dbReference type="EC" id="5.6.2.1"/>
    </reaction>
</comment>
<organism evidence="19 20">
    <name type="scientific">Ceraceosorus guamensis</name>
    <dbReference type="NCBI Taxonomy" id="1522189"/>
    <lineage>
        <taxon>Eukaryota</taxon>
        <taxon>Fungi</taxon>
        <taxon>Dikarya</taxon>
        <taxon>Basidiomycota</taxon>
        <taxon>Ustilaginomycotina</taxon>
        <taxon>Exobasidiomycetes</taxon>
        <taxon>Ceraceosorales</taxon>
        <taxon>Ceraceosoraceae</taxon>
        <taxon>Ceraceosorus</taxon>
    </lineage>
</organism>
<dbReference type="GO" id="GO:0031422">
    <property type="term" value="C:RecQ family helicase-topoisomerase III complex"/>
    <property type="evidence" value="ECO:0007669"/>
    <property type="project" value="TreeGrafter"/>
</dbReference>
<dbReference type="FunCoup" id="A0A316VU37">
    <property type="interactions" value="709"/>
</dbReference>
<dbReference type="GeneID" id="37037395"/>
<feature type="domain" description="Topo IA-type catalytic" evidence="18">
    <location>
        <begin position="164"/>
        <end position="681"/>
    </location>
</feature>
<evidence type="ECO:0000256" key="14">
    <source>
        <dbReference type="SAM" id="MobiDB-lite"/>
    </source>
</evidence>
<gene>
    <name evidence="19" type="ORF">IE81DRAFT_338009</name>
</gene>
<accession>A0A316VU37</accession>
<dbReference type="EC" id="5.6.2.1" evidence="4 13"/>
<dbReference type="Gene3D" id="1.10.460.10">
    <property type="entry name" value="Topoisomerase I, domain 2"/>
    <property type="match status" value="1"/>
</dbReference>
<feature type="region of interest" description="Disordered" evidence="14">
    <location>
        <begin position="910"/>
        <end position="945"/>
    </location>
</feature>
<feature type="domain" description="GRF-type" evidence="17">
    <location>
        <begin position="1025"/>
        <end position="1068"/>
    </location>
</feature>
<dbReference type="InterPro" id="IPR013497">
    <property type="entry name" value="Topo_IA_cen"/>
</dbReference>
<comment type="function">
    <text evidence="13">Introduces a single-strand break via transesterification at a target site in duplex DNA. Releases the supercoiling and torsional tension of DNA introduced during the DNA replication and transcription by transiently cleaving and rejoining one strand of the DNA duplex. The scissile phosphodiester is attacked by the catalytic tyrosine of the enzyme, resulting in the formation of a DNA-(5'-phosphotyrosyl)-enzyme intermediate and the expulsion of a 3'-OH DNA strand.</text>
</comment>
<feature type="compositionally biased region" description="Low complexity" evidence="14">
    <location>
        <begin position="571"/>
        <end position="591"/>
    </location>
</feature>
<dbReference type="InterPro" id="IPR034144">
    <property type="entry name" value="TOPRIM_TopoIII"/>
</dbReference>
<feature type="domain" description="GRF-type" evidence="17">
    <location>
        <begin position="1105"/>
        <end position="1148"/>
    </location>
</feature>
<protein>
    <recommendedName>
        <fullName evidence="4 13">DNA topoisomerase</fullName>
        <ecNumber evidence="4 13">5.6.2.1</ecNumber>
    </recommendedName>
</protein>
<comment type="cofactor">
    <cofactor evidence="2">
        <name>Mg(2+)</name>
        <dbReference type="ChEBI" id="CHEBI:18420"/>
    </cofactor>
</comment>
<dbReference type="InParanoid" id="A0A316VU37"/>
<dbReference type="GO" id="GO:0006265">
    <property type="term" value="P:DNA topological change"/>
    <property type="evidence" value="ECO:0007669"/>
    <property type="project" value="InterPro"/>
</dbReference>
<evidence type="ECO:0000313" key="19">
    <source>
        <dbReference type="EMBL" id="PWN40734.1"/>
    </source>
</evidence>
<proteinExistence type="inferred from homology"/>
<dbReference type="Pfam" id="PF00098">
    <property type="entry name" value="zf-CCHC"/>
    <property type="match status" value="1"/>
</dbReference>
<evidence type="ECO:0000259" key="16">
    <source>
        <dbReference type="PROSITE" id="PS50880"/>
    </source>
</evidence>
<evidence type="ECO:0000256" key="9">
    <source>
        <dbReference type="ARBA" id="ARBA00023029"/>
    </source>
</evidence>
<feature type="domain" description="Toprim" evidence="16">
    <location>
        <begin position="2"/>
        <end position="147"/>
    </location>
</feature>
<dbReference type="PROSITE" id="PS00396">
    <property type="entry name" value="TOPO_IA_1"/>
    <property type="match status" value="1"/>
</dbReference>
<dbReference type="CDD" id="cd03362">
    <property type="entry name" value="TOPRIM_TopoIA_TopoIII"/>
    <property type="match status" value="1"/>
</dbReference>
<feature type="compositionally biased region" description="Low complexity" evidence="14">
    <location>
        <begin position="989"/>
        <end position="1007"/>
    </location>
</feature>
<dbReference type="GO" id="GO:0003677">
    <property type="term" value="F:DNA binding"/>
    <property type="evidence" value="ECO:0007669"/>
    <property type="project" value="UniProtKB-KW"/>
</dbReference>
<comment type="similarity">
    <text evidence="3 13">Belongs to the type IA topoisomerase family.</text>
</comment>
<dbReference type="InterPro" id="IPR000380">
    <property type="entry name" value="Topo_IA"/>
</dbReference>
<dbReference type="AlphaFoldDB" id="A0A316VU37"/>
<keyword evidence="8" id="KW-0862">Zinc</keyword>
<dbReference type="SMART" id="SM00343">
    <property type="entry name" value="ZnF_C2HC"/>
    <property type="match status" value="1"/>
</dbReference>
<dbReference type="GO" id="GO:0006281">
    <property type="term" value="P:DNA repair"/>
    <property type="evidence" value="ECO:0007669"/>
    <property type="project" value="TreeGrafter"/>
</dbReference>
<feature type="domain" description="CCHC-type" evidence="15">
    <location>
        <begin position="1167"/>
        <end position="1182"/>
    </location>
</feature>
<feature type="region of interest" description="Disordered" evidence="14">
    <location>
        <begin position="961"/>
        <end position="1007"/>
    </location>
</feature>
<dbReference type="InterPro" id="IPR023405">
    <property type="entry name" value="Topo_IA_core_domain"/>
</dbReference>
<dbReference type="Pfam" id="PF01131">
    <property type="entry name" value="Topoisom_bac"/>
    <property type="match status" value="1"/>
</dbReference>
<evidence type="ECO:0000256" key="4">
    <source>
        <dbReference type="ARBA" id="ARBA00012891"/>
    </source>
</evidence>
<dbReference type="InterPro" id="IPR013826">
    <property type="entry name" value="Topo_IA_cen_sub3"/>
</dbReference>
<sequence length="1208" mass="130425">MRVLCVAEKHSVAKSLADILSGGRAQSQPALDQYTRNLSFPYTLNGRGVSVVMTSVRGHLYSHDFPPSYRSWQSCQPSALFDAPLRTFVTPGLEKVAQNLKNLARTSDELIIWTDCDREGEMIGKEVEMACREGNHRIITKRARFSAIVAAQIHAAMRSPVALDHLAASAVEARIELDLRLGAAFTRLQTLRLQKEFGELNKAVVSWGPCQFPTLSFVVQRYVDAITFLPEAFWYLSLYHRKDGVDVTFKWDRGHLFEEADVRRRLVACRGQMCRIKDVKRKEVSKFKPYPLTTVELQKSASRLLRLSPKRILDVAEKLYQGGILSYPRTETDQYDASFDFLSLIRKQCGDASWGNFARSLLGVGSNAEPTDANAEEGPIAVQPGGTFSRPRNGKKNDHAHPPIHPTRHASNLSGDEKRVYEYVTRRFLAGCHLDAKGLQTSVALELGTEGFSASGLQILARNYLDVFTYDTWSTSILPAYTVGQTFSSAPPDADLSIKEGATTAPKLLTQADLVALMDRNGIGTDATIAEHIEKVCERGYVFETTSSEDAEGGSDGRSGRGRGRGRARANARASARATGRGASSAASRSGEPNGGRVTYLVPSTLGMGLVLGYDAIRYPATTGSAPGASTSDVPNPTGTGGLCGPQLRRETEARLLRITTGQSTKSEILQESLAQYREMFIISTRELGTVVASVRKYLRGVEQGDEDAATEGTTGGGSDGPPAGPAPDQPRAPSTNQNLSPVRSRSVTVSRSEPDVTYAPEHRRSYLPPSSTGSAARHANLPAPVRTGFNPETAIVFDDDDSDDDIFHDVSEPSRASADTSSGASRHGRTRLAIQANGHVQAVAGPRSTQRLSNGVERLGSSAGKSSVAPPRRIVFQDELDGSPPVDDDGFEMLDEQAMLEALIENDDAHRHPSPVPSFNDQTVDHRDGHLEGSGPANGPNRPEALQASVADRRLDRTTTALASRATPSNVQRGHRRPEVTAPDLSDRSFASASSSRSMNASTSTLASAASSRTSAASFETPHCRCCRPSVTRTVNKTGANQGRQFYACSAPKEEGGCGFFAWTDADGAGALGSNAADLSPNAQIRHLRRLAEPPKDQTPAVRCRCDLDAKVCQVNKDGPNKGRHFYTCSKESTISRCGFFEWVSEDGAISGSLGITSGSSGDGTCFRCGQPGHWASSCPQQEADGWDVRHKAGDRNVPGPSKKRKS</sequence>
<keyword evidence="11 13" id="KW-0413">Isomerase</keyword>
<dbReference type="PROSITE" id="PS50158">
    <property type="entry name" value="ZF_CCHC"/>
    <property type="match status" value="1"/>
</dbReference>
<dbReference type="PROSITE" id="PS50880">
    <property type="entry name" value="TOPRIM"/>
    <property type="match status" value="1"/>
</dbReference>
<dbReference type="Proteomes" id="UP000245783">
    <property type="component" value="Unassembled WGS sequence"/>
</dbReference>
<feature type="region of interest" description="Disordered" evidence="14">
    <location>
        <begin position="547"/>
        <end position="596"/>
    </location>
</feature>
<keyword evidence="10 13" id="KW-0238">DNA-binding</keyword>
<dbReference type="SMART" id="SM00436">
    <property type="entry name" value="TOP1Bc"/>
    <property type="match status" value="1"/>
</dbReference>
<evidence type="ECO:0000256" key="5">
    <source>
        <dbReference type="ARBA" id="ARBA00022664"/>
    </source>
</evidence>
<evidence type="ECO:0000256" key="2">
    <source>
        <dbReference type="ARBA" id="ARBA00001946"/>
    </source>
</evidence>
<evidence type="ECO:0000259" key="18">
    <source>
        <dbReference type="PROSITE" id="PS52039"/>
    </source>
</evidence>
<dbReference type="STRING" id="1522189.A0A316VU37"/>
<keyword evidence="9 13" id="KW-0799">Topoisomerase</keyword>
<evidence type="ECO:0000313" key="20">
    <source>
        <dbReference type="Proteomes" id="UP000245783"/>
    </source>
</evidence>
<dbReference type="EMBL" id="KZ819408">
    <property type="protein sequence ID" value="PWN40734.1"/>
    <property type="molecule type" value="Genomic_DNA"/>
</dbReference>
<dbReference type="Gene3D" id="4.10.60.10">
    <property type="entry name" value="Zinc finger, CCHC-type"/>
    <property type="match status" value="1"/>
</dbReference>
<evidence type="ECO:0000256" key="7">
    <source>
        <dbReference type="ARBA" id="ARBA00022771"/>
    </source>
</evidence>
<dbReference type="FunFam" id="3.40.50.140:FF:000005">
    <property type="entry name" value="DNA topoisomerase"/>
    <property type="match status" value="1"/>
</dbReference>
<dbReference type="PROSITE" id="PS52039">
    <property type="entry name" value="TOPO_IA_2"/>
    <property type="match status" value="1"/>
</dbReference>
<dbReference type="Gene3D" id="1.10.290.10">
    <property type="entry name" value="Topoisomerase I, domain 4"/>
    <property type="match status" value="1"/>
</dbReference>
<evidence type="ECO:0000259" key="17">
    <source>
        <dbReference type="PROSITE" id="PS51999"/>
    </source>
</evidence>
<dbReference type="GO" id="GO:0003917">
    <property type="term" value="F:DNA topoisomerase type I (single strand cut, ATP-independent) activity"/>
    <property type="evidence" value="ECO:0007669"/>
    <property type="project" value="UniProtKB-EC"/>
</dbReference>
<dbReference type="PANTHER" id="PTHR11390">
    <property type="entry name" value="PROKARYOTIC DNA TOPOISOMERASE"/>
    <property type="match status" value="1"/>
</dbReference>
<evidence type="ECO:0000256" key="8">
    <source>
        <dbReference type="ARBA" id="ARBA00022833"/>
    </source>
</evidence>
<feature type="compositionally biased region" description="Low complexity" evidence="14">
    <location>
        <begin position="741"/>
        <end position="752"/>
    </location>
</feature>
<dbReference type="InterPro" id="IPR023406">
    <property type="entry name" value="Topo_IA_AS"/>
</dbReference>
<evidence type="ECO:0000256" key="1">
    <source>
        <dbReference type="ARBA" id="ARBA00000213"/>
    </source>
</evidence>
<reference evidence="19 20" key="1">
    <citation type="journal article" date="2018" name="Mol. Biol. Evol.">
        <title>Broad Genomic Sampling Reveals a Smut Pathogenic Ancestry of the Fungal Clade Ustilaginomycotina.</title>
        <authorList>
            <person name="Kijpornyongpan T."/>
            <person name="Mondo S.J."/>
            <person name="Barry K."/>
            <person name="Sandor L."/>
            <person name="Lee J."/>
            <person name="Lipzen A."/>
            <person name="Pangilinan J."/>
            <person name="LaButti K."/>
            <person name="Hainaut M."/>
            <person name="Henrissat B."/>
            <person name="Grigoriev I.V."/>
            <person name="Spatafora J.W."/>
            <person name="Aime M.C."/>
        </authorList>
    </citation>
    <scope>NUCLEOTIDE SEQUENCE [LARGE SCALE GENOMIC DNA]</scope>
    <source>
        <strain evidence="19 20">MCA 4658</strain>
    </source>
</reference>
<dbReference type="SUPFAM" id="SSF57756">
    <property type="entry name" value="Retrovirus zinc finger-like domains"/>
    <property type="match status" value="1"/>
</dbReference>
<dbReference type="SMART" id="SM00493">
    <property type="entry name" value="TOPRIM"/>
    <property type="match status" value="1"/>
</dbReference>
<dbReference type="CDD" id="cd00186">
    <property type="entry name" value="TOP1Ac"/>
    <property type="match status" value="1"/>
</dbReference>
<dbReference type="InterPro" id="IPR013824">
    <property type="entry name" value="Topo_IA_cen_sub1"/>
</dbReference>
<dbReference type="OrthoDB" id="430051at2759"/>
<dbReference type="GO" id="GO:0006397">
    <property type="term" value="P:mRNA processing"/>
    <property type="evidence" value="ECO:0007669"/>
    <property type="project" value="UniProtKB-KW"/>
</dbReference>
<feature type="region of interest" description="Disordered" evidence="14">
    <location>
        <begin position="845"/>
        <end position="874"/>
    </location>
</feature>
<dbReference type="GO" id="GO:0005634">
    <property type="term" value="C:nucleus"/>
    <property type="evidence" value="ECO:0007669"/>
    <property type="project" value="TreeGrafter"/>
</dbReference>
<evidence type="ECO:0000256" key="12">
    <source>
        <dbReference type="PROSITE-ProRule" id="PRU00047"/>
    </source>
</evidence>
<dbReference type="InterPro" id="IPR003601">
    <property type="entry name" value="Topo_IA_2"/>
</dbReference>
<feature type="region of interest" description="Disordered" evidence="14">
    <location>
        <begin position="625"/>
        <end position="646"/>
    </location>
</feature>
<dbReference type="FunFam" id="1.10.290.10:FF:000003">
    <property type="entry name" value="DNA topoisomerase"/>
    <property type="match status" value="1"/>
</dbReference>